<dbReference type="HOGENOM" id="CLU_949293_0_0_9"/>
<accession>B1HQU8</accession>
<sequence>MNLYYLENIDFSGGHMFKTRGFTLIFICFLTACSQNTAIPKEQIQEEKNKENIVVTADGKLTFELINNMEAPQETVDTIKDELCKAYENILQSIHTSYVPSEHITVFLNDGTPSWGLASKIVLDLSLENPTLVHELTHSLLGYGGNFDTDNGYFTQEGYAVYMDDQFGKNELNLEKYMKHFLDSDKLIPISKLIDPNQDDHYFRAELPNKEEQSVLWGMSYIHAASFVKYLVETYGIEKFEQIYDKKDLAKKIEVVYGKSVSEIEMDWLAFINNQPRFTYEEKLKLPDFYDTNTIILQLDPTFFER</sequence>
<dbReference type="InterPro" id="IPR027268">
    <property type="entry name" value="Peptidase_M4/M1_CTD_sf"/>
</dbReference>
<proteinExistence type="predicted"/>
<dbReference type="AlphaFoldDB" id="B1HQU8"/>
<name>B1HQU8_LYSSC</name>
<dbReference type="EMBL" id="CP000817">
    <property type="protein sequence ID" value="ACA40835.1"/>
    <property type="molecule type" value="Genomic_DNA"/>
</dbReference>
<organism evidence="1 2">
    <name type="scientific">Lysinibacillus sphaericus (strain C3-41)</name>
    <dbReference type="NCBI Taxonomy" id="444177"/>
    <lineage>
        <taxon>Bacteria</taxon>
        <taxon>Bacillati</taxon>
        <taxon>Bacillota</taxon>
        <taxon>Bacilli</taxon>
        <taxon>Bacillales</taxon>
        <taxon>Bacillaceae</taxon>
        <taxon>Lysinibacillus</taxon>
    </lineage>
</organism>
<dbReference type="KEGG" id="lsp:Bsph_3337"/>
<dbReference type="Gene3D" id="1.10.390.10">
    <property type="entry name" value="Neutral Protease Domain 2"/>
    <property type="match status" value="1"/>
</dbReference>
<dbReference type="EnsemblBacteria" id="ACA40835">
    <property type="protein sequence ID" value="ACA40835"/>
    <property type="gene ID" value="Bsph_3337"/>
</dbReference>
<evidence type="ECO:0000313" key="2">
    <source>
        <dbReference type="Proteomes" id="UP000002164"/>
    </source>
</evidence>
<gene>
    <name evidence="1" type="ordered locus">Bsph_3337</name>
</gene>
<protein>
    <submittedName>
        <fullName evidence="1">Uncharacterized protein</fullName>
    </submittedName>
</protein>
<dbReference type="Proteomes" id="UP000002164">
    <property type="component" value="Chromosome"/>
</dbReference>
<reference evidence="1 2" key="1">
    <citation type="journal article" date="2008" name="J. Bacteriol.">
        <title>Complete genome sequence of the mosquitocidal bacterium Bacillus sphaericus C3-41 and comparison with those of closely related Bacillus species.</title>
        <authorList>
            <person name="Hu X."/>
            <person name="Fan W."/>
            <person name="Han B."/>
            <person name="Liu H."/>
            <person name="Zheng D."/>
            <person name="Li Q."/>
            <person name="Dong W."/>
            <person name="Yan J."/>
            <person name="Gao M."/>
            <person name="Berry C."/>
            <person name="Yuan Z."/>
        </authorList>
    </citation>
    <scope>NUCLEOTIDE SEQUENCE [LARGE SCALE GENOMIC DNA]</scope>
    <source>
        <strain evidence="1 2">C3-41</strain>
    </source>
</reference>
<evidence type="ECO:0000313" key="1">
    <source>
        <dbReference type="EMBL" id="ACA40835.1"/>
    </source>
</evidence>